<organism evidence="1 2">
    <name type="scientific">Asticcacaulis biprosthecium C19</name>
    <dbReference type="NCBI Taxonomy" id="715226"/>
    <lineage>
        <taxon>Bacteria</taxon>
        <taxon>Pseudomonadati</taxon>
        <taxon>Pseudomonadota</taxon>
        <taxon>Alphaproteobacteria</taxon>
        <taxon>Caulobacterales</taxon>
        <taxon>Caulobacteraceae</taxon>
        <taxon>Asticcacaulis</taxon>
    </lineage>
</organism>
<proteinExistence type="predicted"/>
<dbReference type="STRING" id="715226.ABI_22890"/>
<keyword evidence="2" id="KW-1185">Reference proteome</keyword>
<dbReference type="eggNOG" id="ENOG502ZB84">
    <property type="taxonomic scope" value="Bacteria"/>
</dbReference>
<dbReference type="AlphaFoldDB" id="F4QNG9"/>
<dbReference type="EMBL" id="GL883078">
    <property type="protein sequence ID" value="EGF90877.1"/>
    <property type="molecule type" value="Genomic_DNA"/>
</dbReference>
<protein>
    <submittedName>
        <fullName evidence="1">Uncharacterized protein</fullName>
    </submittedName>
</protein>
<accession>F4QNG9</accession>
<dbReference type="Proteomes" id="UP000006512">
    <property type="component" value="Unassembled WGS sequence"/>
</dbReference>
<evidence type="ECO:0000313" key="1">
    <source>
        <dbReference type="EMBL" id="EGF90877.1"/>
    </source>
</evidence>
<dbReference type="HOGENOM" id="CLU_833682_0_0_5"/>
<gene>
    <name evidence="1" type="ORF">ABI_22890</name>
</gene>
<sequence>MVGFTPSKSEKPTMTASLTALAAELTQRAEIGPEDVLALRRLVWHDGGVNTAEADTLMALNSACPVRSPEWIDYFVEVMCDHVIHQQQPTGYVDDAKAQWLMQAIDHDGKVDSLAELELLVKVLETANSVPQALKAYALMQIEAAVVTGEGPTRKTGLMVGNGLLDKGAINDTEVELLRRVIYAQAGDGHYIVSRDEAELLFRLKDANLNAGHSAQWPDLFVKAIANHMMAHAAYQPLTREEQQNLDAYAADTSVSVLRFASRVFGHRTPDARLSKTVLDNSVSDDAAAMADAVVTHAERTWLDARIDADGAQDVLETQLLNFIRREQQEKSRYSA</sequence>
<name>F4QNG9_9CAUL</name>
<evidence type="ECO:0000313" key="2">
    <source>
        <dbReference type="Proteomes" id="UP000006512"/>
    </source>
</evidence>
<reference evidence="2" key="1">
    <citation type="submission" date="2011-03" db="EMBL/GenBank/DDBJ databases">
        <title>Draft genome sequence of Brevundimonas diminuta.</title>
        <authorList>
            <person name="Brown P.J.B."/>
            <person name="Buechlein A."/>
            <person name="Hemmerich C."/>
            <person name="Brun Y.V."/>
        </authorList>
    </citation>
    <scope>NUCLEOTIDE SEQUENCE [LARGE SCALE GENOMIC DNA]</scope>
    <source>
        <strain evidence="2">C19</strain>
    </source>
</reference>